<accession>A0ABS0HH24</accession>
<organism evidence="3 4">
    <name type="scientific">Novosphingobium jiangmenense</name>
    <dbReference type="NCBI Taxonomy" id="2791981"/>
    <lineage>
        <taxon>Bacteria</taxon>
        <taxon>Pseudomonadati</taxon>
        <taxon>Pseudomonadota</taxon>
        <taxon>Alphaproteobacteria</taxon>
        <taxon>Sphingomonadales</taxon>
        <taxon>Sphingomonadaceae</taxon>
        <taxon>Novosphingobium</taxon>
    </lineage>
</organism>
<dbReference type="PANTHER" id="PTHR38590">
    <property type="entry name" value="BLL0828 PROTEIN"/>
    <property type="match status" value="1"/>
</dbReference>
<evidence type="ECO:0000313" key="3">
    <source>
        <dbReference type="EMBL" id="MBF9151570.1"/>
    </source>
</evidence>
<feature type="region of interest" description="Disordered" evidence="1">
    <location>
        <begin position="1"/>
        <end position="21"/>
    </location>
</feature>
<dbReference type="Proteomes" id="UP000600799">
    <property type="component" value="Unassembled WGS sequence"/>
</dbReference>
<keyword evidence="3" id="KW-0540">Nuclease</keyword>
<dbReference type="InterPro" id="IPR011335">
    <property type="entry name" value="Restrct_endonuc-II-like"/>
</dbReference>
<dbReference type="CDD" id="cd01038">
    <property type="entry name" value="Endonuclease_DUF559"/>
    <property type="match status" value="1"/>
</dbReference>
<dbReference type="Gene3D" id="3.40.960.10">
    <property type="entry name" value="VSR Endonuclease"/>
    <property type="match status" value="1"/>
</dbReference>
<feature type="domain" description="DUF559" evidence="2">
    <location>
        <begin position="32"/>
        <end position="136"/>
    </location>
</feature>
<gene>
    <name evidence="3" type="ORF">I2488_11185</name>
</gene>
<keyword evidence="3" id="KW-0378">Hydrolase</keyword>
<evidence type="ECO:0000256" key="1">
    <source>
        <dbReference type="SAM" id="MobiDB-lite"/>
    </source>
</evidence>
<reference evidence="3 4" key="1">
    <citation type="submission" date="2020-11" db="EMBL/GenBank/DDBJ databases">
        <title>The genome sequence of Novosphingobium sp. 1Y9A.</title>
        <authorList>
            <person name="Liu Y."/>
        </authorList>
    </citation>
    <scope>NUCLEOTIDE SEQUENCE [LARGE SCALE GENOMIC DNA]</scope>
    <source>
        <strain evidence="3 4">1Y9A</strain>
    </source>
</reference>
<comment type="caution">
    <text evidence="3">The sequence shown here is derived from an EMBL/GenBank/DDBJ whole genome shotgun (WGS) entry which is preliminary data.</text>
</comment>
<name>A0ABS0HH24_9SPHN</name>
<proteinExistence type="predicted"/>
<dbReference type="EMBL" id="JADQDC010000006">
    <property type="protein sequence ID" value="MBF9151570.1"/>
    <property type="molecule type" value="Genomic_DNA"/>
</dbReference>
<keyword evidence="4" id="KW-1185">Reference proteome</keyword>
<sequence length="159" mass="17598">MVDDNQAPPRNGEGDRAKHGGGVLSASAKAFAVAKRERRSGNLPEVLIWRELRKRPGGYKFRRQHPLGNFVLDFVCLERRLAIEIDGISHDMGDRPERDAKRNIVLSERGFRLLRIPARDVLADLEAALLGIVAACDAQTPRHHQPLAGGPPPRSGEVF</sequence>
<dbReference type="Pfam" id="PF04480">
    <property type="entry name" value="DUF559"/>
    <property type="match status" value="1"/>
</dbReference>
<dbReference type="InterPro" id="IPR047216">
    <property type="entry name" value="Endonuclease_DUF559_bact"/>
</dbReference>
<dbReference type="RefSeq" id="WP_196275876.1">
    <property type="nucleotide sequence ID" value="NZ_JADQDC010000006.1"/>
</dbReference>
<dbReference type="PANTHER" id="PTHR38590:SF1">
    <property type="entry name" value="BLL0828 PROTEIN"/>
    <property type="match status" value="1"/>
</dbReference>
<dbReference type="InterPro" id="IPR007569">
    <property type="entry name" value="DUF559"/>
</dbReference>
<evidence type="ECO:0000259" key="2">
    <source>
        <dbReference type="Pfam" id="PF04480"/>
    </source>
</evidence>
<protein>
    <submittedName>
        <fullName evidence="3">Endonuclease domain-containing protein</fullName>
    </submittedName>
</protein>
<dbReference type="SUPFAM" id="SSF52980">
    <property type="entry name" value="Restriction endonuclease-like"/>
    <property type="match status" value="1"/>
</dbReference>
<evidence type="ECO:0000313" key="4">
    <source>
        <dbReference type="Proteomes" id="UP000600799"/>
    </source>
</evidence>
<dbReference type="GO" id="GO:0004519">
    <property type="term" value="F:endonuclease activity"/>
    <property type="evidence" value="ECO:0007669"/>
    <property type="project" value="UniProtKB-KW"/>
</dbReference>
<keyword evidence="3" id="KW-0255">Endonuclease</keyword>